<evidence type="ECO:0000313" key="9">
    <source>
        <dbReference type="Proteomes" id="UP000319257"/>
    </source>
</evidence>
<dbReference type="CDD" id="cd18870">
    <property type="entry name" value="NUDIX_AcylCoAdiphos_Nudt19"/>
    <property type="match status" value="1"/>
</dbReference>
<keyword evidence="5" id="KW-0460">Magnesium</keyword>
<dbReference type="PANTHER" id="PTHR12318:SF0">
    <property type="entry name" value="ACYL-COENZYME A DIPHOSPHATASE NUDT19"/>
    <property type="match status" value="1"/>
</dbReference>
<evidence type="ECO:0000313" key="8">
    <source>
        <dbReference type="EMBL" id="TPX16321.1"/>
    </source>
</evidence>
<keyword evidence="9" id="KW-1185">Reference proteome</keyword>
<feature type="domain" description="Nudix hydrolase" evidence="7">
    <location>
        <begin position="12"/>
        <end position="229"/>
    </location>
</feature>
<dbReference type="EMBL" id="SKBQ01000018">
    <property type="protein sequence ID" value="TPX16321.1"/>
    <property type="molecule type" value="Genomic_DNA"/>
</dbReference>
<organism evidence="8 9">
    <name type="scientific">Thyridium curvatum</name>
    <dbReference type="NCBI Taxonomy" id="1093900"/>
    <lineage>
        <taxon>Eukaryota</taxon>
        <taxon>Fungi</taxon>
        <taxon>Dikarya</taxon>
        <taxon>Ascomycota</taxon>
        <taxon>Pezizomycotina</taxon>
        <taxon>Sordariomycetes</taxon>
        <taxon>Sordariomycetidae</taxon>
        <taxon>Thyridiales</taxon>
        <taxon>Thyridiaceae</taxon>
        <taxon>Thyridium</taxon>
    </lineage>
</organism>
<keyword evidence="4" id="KW-0378">Hydrolase</keyword>
<dbReference type="Gene3D" id="3.90.79.10">
    <property type="entry name" value="Nucleoside Triphosphate Pyrophosphohydrolase"/>
    <property type="match status" value="1"/>
</dbReference>
<comment type="cofactor">
    <cofactor evidence="2">
        <name>Mg(2+)</name>
        <dbReference type="ChEBI" id="CHEBI:18420"/>
    </cofactor>
</comment>
<dbReference type="AlphaFoldDB" id="A0A507BH44"/>
<keyword evidence="6" id="KW-0464">Manganese</keyword>
<dbReference type="Proteomes" id="UP000319257">
    <property type="component" value="Unassembled WGS sequence"/>
</dbReference>
<sequence>MPPKPEQKARKITHPSASIVVLSPTNQVLLLHRVRHSRSFPSAHVFPGGNLSPFHEGDVPGPDDPQRHVDSLAYRLAAIRETFEESGILLAKPIAAAGKDEALLDVPEQERQRGRAAVHAETLRFEEWVRGVGGAPDVDGLVPFTRWVTPTNMPKRFTTQMYLYLMPLSATTSVGTGGGEEVVQHVPSSDGGLEHTAAEFEDAAAWLGRARRNEIIVFPPQMYLLSLVARFTSSTATDYAAQREKLLAFVTRPDPATGKFDASGKTGKIPWGEKVMSPRMLFTMRDGRQALAVDGPGPELKSSGRGGDGSRIVLVRFKKEGPRDVEIRGRAEVMEAYRAEQAEEEGEKGAKL</sequence>
<dbReference type="PROSITE" id="PS51462">
    <property type="entry name" value="NUDIX"/>
    <property type="match status" value="1"/>
</dbReference>
<dbReference type="SUPFAM" id="SSF55811">
    <property type="entry name" value="Nudix"/>
    <property type="match status" value="1"/>
</dbReference>
<evidence type="ECO:0000259" key="7">
    <source>
        <dbReference type="PROSITE" id="PS51462"/>
    </source>
</evidence>
<evidence type="ECO:0000256" key="6">
    <source>
        <dbReference type="ARBA" id="ARBA00023211"/>
    </source>
</evidence>
<dbReference type="Pfam" id="PF00293">
    <property type="entry name" value="NUDIX"/>
    <property type="match status" value="1"/>
</dbReference>
<keyword evidence="3" id="KW-0479">Metal-binding</keyword>
<dbReference type="InterPro" id="IPR015797">
    <property type="entry name" value="NUDIX_hydrolase-like_dom_sf"/>
</dbReference>
<dbReference type="GO" id="GO:0005739">
    <property type="term" value="C:mitochondrion"/>
    <property type="evidence" value="ECO:0007669"/>
    <property type="project" value="TreeGrafter"/>
</dbReference>
<dbReference type="STRING" id="1093900.A0A507BH44"/>
<proteinExistence type="predicted"/>
<evidence type="ECO:0000256" key="4">
    <source>
        <dbReference type="ARBA" id="ARBA00022801"/>
    </source>
</evidence>
<dbReference type="OrthoDB" id="1695362at2759"/>
<dbReference type="InterPro" id="IPR039121">
    <property type="entry name" value="NUDT19"/>
</dbReference>
<dbReference type="InterPro" id="IPR000086">
    <property type="entry name" value="NUDIX_hydrolase_dom"/>
</dbReference>
<comment type="caution">
    <text evidence="8">The sequence shown here is derived from an EMBL/GenBank/DDBJ whole genome shotgun (WGS) entry which is preliminary data.</text>
</comment>
<dbReference type="GeneID" id="41971417"/>
<dbReference type="InParanoid" id="A0A507BH44"/>
<dbReference type="GO" id="GO:0046872">
    <property type="term" value="F:metal ion binding"/>
    <property type="evidence" value="ECO:0007669"/>
    <property type="project" value="UniProtKB-KW"/>
</dbReference>
<name>A0A507BH44_9PEZI</name>
<reference evidence="8 9" key="1">
    <citation type="submission" date="2019-06" db="EMBL/GenBank/DDBJ databases">
        <title>Draft genome sequence of the filamentous fungus Phialemoniopsis curvata isolated from diesel fuel.</title>
        <authorList>
            <person name="Varaljay V.A."/>
            <person name="Lyon W.J."/>
            <person name="Crouch A.L."/>
            <person name="Drake C.E."/>
            <person name="Hollomon J.M."/>
            <person name="Nadeau L.J."/>
            <person name="Nunn H.S."/>
            <person name="Stevenson B.S."/>
            <person name="Bojanowski C.L."/>
            <person name="Crookes-Goodson W.J."/>
        </authorList>
    </citation>
    <scope>NUCLEOTIDE SEQUENCE [LARGE SCALE GENOMIC DNA]</scope>
    <source>
        <strain evidence="8 9">D216</strain>
    </source>
</reference>
<dbReference type="GO" id="GO:0016818">
    <property type="term" value="F:hydrolase activity, acting on acid anhydrides, in phosphorus-containing anhydrides"/>
    <property type="evidence" value="ECO:0007669"/>
    <property type="project" value="InterPro"/>
</dbReference>
<evidence type="ECO:0000256" key="3">
    <source>
        <dbReference type="ARBA" id="ARBA00022723"/>
    </source>
</evidence>
<accession>A0A507BH44</accession>
<dbReference type="PANTHER" id="PTHR12318">
    <property type="entry name" value="TESTOSTERONE-REGULATED PROTEIN RP2"/>
    <property type="match status" value="1"/>
</dbReference>
<evidence type="ECO:0000256" key="1">
    <source>
        <dbReference type="ARBA" id="ARBA00001936"/>
    </source>
</evidence>
<gene>
    <name evidence="8" type="ORF">E0L32_003970</name>
</gene>
<protein>
    <recommendedName>
        <fullName evidence="7">Nudix hydrolase domain-containing protein</fullName>
    </recommendedName>
</protein>
<dbReference type="RefSeq" id="XP_030998032.1">
    <property type="nucleotide sequence ID" value="XM_031138328.1"/>
</dbReference>
<evidence type="ECO:0000256" key="2">
    <source>
        <dbReference type="ARBA" id="ARBA00001946"/>
    </source>
</evidence>
<comment type="cofactor">
    <cofactor evidence="1">
        <name>Mn(2+)</name>
        <dbReference type="ChEBI" id="CHEBI:29035"/>
    </cofactor>
</comment>
<evidence type="ECO:0000256" key="5">
    <source>
        <dbReference type="ARBA" id="ARBA00022842"/>
    </source>
</evidence>